<reference evidence="2 3" key="1">
    <citation type="submission" date="2018-04" db="EMBL/GenBank/DDBJ databases">
        <title>Genomic Encyclopedia of Type Strains, Phase IV (KMG-IV): sequencing the most valuable type-strain genomes for metagenomic binning, comparative biology and taxonomic classification.</title>
        <authorList>
            <person name="Goeker M."/>
        </authorList>
    </citation>
    <scope>NUCLEOTIDE SEQUENCE [LARGE SCALE GENOMIC DNA]</scope>
    <source>
        <strain evidence="2 3">DSM 104150</strain>
    </source>
</reference>
<name>A0A318E3X2_9GAMM</name>
<dbReference type="Pfam" id="PF13643">
    <property type="entry name" value="DUF4145"/>
    <property type="match status" value="1"/>
</dbReference>
<gene>
    <name evidence="2" type="ORF">C8D93_111103</name>
</gene>
<keyword evidence="3" id="KW-1185">Reference proteome</keyword>
<dbReference type="AlphaFoldDB" id="A0A318E3X2"/>
<protein>
    <submittedName>
        <fullName evidence="2">Uncharacterized protein DUF4145</fullName>
    </submittedName>
</protein>
<organism evidence="2 3">
    <name type="scientific">Sinimarinibacterium flocculans</name>
    <dbReference type="NCBI Taxonomy" id="985250"/>
    <lineage>
        <taxon>Bacteria</taxon>
        <taxon>Pseudomonadati</taxon>
        <taxon>Pseudomonadota</taxon>
        <taxon>Gammaproteobacteria</taxon>
        <taxon>Nevskiales</taxon>
        <taxon>Nevskiaceae</taxon>
        <taxon>Sinimarinibacterium</taxon>
    </lineage>
</organism>
<feature type="domain" description="DUF4145" evidence="1">
    <location>
        <begin position="117"/>
        <end position="204"/>
    </location>
</feature>
<evidence type="ECO:0000313" key="2">
    <source>
        <dbReference type="EMBL" id="PXV64931.1"/>
    </source>
</evidence>
<sequence length="229" mass="25250">MQLVPASSVRRWGTVGSGKTPISISTVCPHCGEKGVFALGSAVDDTARMAVASTARCPGCNRPVHFWAVRHEQKPKEDKNNPAAVYMYPVAKNHYPNPEFAPDIPEPLQRAFVSTIEAFNSKNYAATAVCARRTLEGIFKYLVEEDKRDAPLARLIEQVKTSKDLAAPLTSLSHAIRDGGNLGAHFDMEKEPNEALARHMVELLDYLISYLYVLPEEIKKLEQSLGKSA</sequence>
<evidence type="ECO:0000259" key="1">
    <source>
        <dbReference type="Pfam" id="PF13643"/>
    </source>
</evidence>
<comment type="caution">
    <text evidence="2">The sequence shown here is derived from an EMBL/GenBank/DDBJ whole genome shotgun (WGS) entry which is preliminary data.</text>
</comment>
<accession>A0A318E3X2</accession>
<dbReference type="EMBL" id="QICN01000011">
    <property type="protein sequence ID" value="PXV64931.1"/>
    <property type="molecule type" value="Genomic_DNA"/>
</dbReference>
<dbReference type="InterPro" id="IPR025285">
    <property type="entry name" value="DUF4145"/>
</dbReference>
<evidence type="ECO:0000313" key="3">
    <source>
        <dbReference type="Proteomes" id="UP000248330"/>
    </source>
</evidence>
<dbReference type="Proteomes" id="UP000248330">
    <property type="component" value="Unassembled WGS sequence"/>
</dbReference>
<proteinExistence type="predicted"/>